<comment type="subcellular location">
    <subcellularLocation>
        <location evidence="9">Cytoplasm</location>
    </subcellularLocation>
</comment>
<dbReference type="HAMAP" id="MF_00379">
    <property type="entry name" value="GTPase_MnmE"/>
    <property type="match status" value="1"/>
</dbReference>
<dbReference type="SUPFAM" id="SSF52540">
    <property type="entry name" value="P-loop containing nucleoside triphosphate hydrolases"/>
    <property type="match status" value="1"/>
</dbReference>
<dbReference type="InterPro" id="IPR027266">
    <property type="entry name" value="TrmE/GcvT-like"/>
</dbReference>
<dbReference type="PROSITE" id="PS51709">
    <property type="entry name" value="G_TRME"/>
    <property type="match status" value="1"/>
</dbReference>
<feature type="binding site" evidence="9">
    <location>
        <begin position="274"/>
        <end position="277"/>
    </location>
    <ligand>
        <name>GTP</name>
        <dbReference type="ChEBI" id="CHEBI:37565"/>
    </ligand>
</feature>
<dbReference type="InterPro" id="IPR004520">
    <property type="entry name" value="GTPase_MnmE"/>
</dbReference>
<comment type="caution">
    <text evidence="12">The sequence shown here is derived from an EMBL/GenBank/DDBJ whole genome shotgun (WGS) entry which is preliminary data.</text>
</comment>
<keyword evidence="5 9" id="KW-0378">Hydrolase</keyword>
<proteinExistence type="inferred from homology"/>
<dbReference type="CDD" id="cd04164">
    <property type="entry name" value="trmE"/>
    <property type="match status" value="1"/>
</dbReference>
<keyword evidence="3 9" id="KW-0479">Metal-binding</keyword>
<feature type="binding site" evidence="9">
    <location>
        <position position="251"/>
    </location>
    <ligand>
        <name>K(+)</name>
        <dbReference type="ChEBI" id="CHEBI:29103"/>
    </ligand>
</feature>
<evidence type="ECO:0000313" key="12">
    <source>
        <dbReference type="EMBL" id="NEN23265.1"/>
    </source>
</evidence>
<dbReference type="Pfam" id="PF12631">
    <property type="entry name" value="MnmE_helical"/>
    <property type="match status" value="1"/>
</dbReference>
<dbReference type="CDD" id="cd14858">
    <property type="entry name" value="TrmE_N"/>
    <property type="match status" value="1"/>
</dbReference>
<feature type="binding site" evidence="9">
    <location>
        <position position="249"/>
    </location>
    <ligand>
        <name>K(+)</name>
        <dbReference type="ChEBI" id="CHEBI:29103"/>
    </ligand>
</feature>
<evidence type="ECO:0000256" key="10">
    <source>
        <dbReference type="RuleBase" id="RU003313"/>
    </source>
</evidence>
<dbReference type="GO" id="GO:0005829">
    <property type="term" value="C:cytosol"/>
    <property type="evidence" value="ECO:0007669"/>
    <property type="project" value="TreeGrafter"/>
</dbReference>
<comment type="cofactor">
    <cofactor evidence="9">
        <name>K(+)</name>
        <dbReference type="ChEBI" id="CHEBI:29103"/>
    </cofactor>
    <text evidence="9">Binds 1 potassium ion per subunit.</text>
</comment>
<dbReference type="InterPro" id="IPR031168">
    <property type="entry name" value="G_TrmE"/>
</dbReference>
<dbReference type="InterPro" id="IPR006073">
    <property type="entry name" value="GTP-bd"/>
</dbReference>
<evidence type="ECO:0000256" key="1">
    <source>
        <dbReference type="ARBA" id="ARBA00011043"/>
    </source>
</evidence>
<keyword evidence="2 9" id="KW-0819">tRNA processing</keyword>
<feature type="binding site" evidence="9">
    <location>
        <position position="85"/>
    </location>
    <ligand>
        <name>(6S)-5-formyl-5,6,7,8-tetrahydrofolate</name>
        <dbReference type="ChEBI" id="CHEBI:57457"/>
    </ligand>
</feature>
<evidence type="ECO:0000259" key="11">
    <source>
        <dbReference type="PROSITE" id="PS51709"/>
    </source>
</evidence>
<evidence type="ECO:0000256" key="9">
    <source>
        <dbReference type="HAMAP-Rule" id="MF_00379"/>
    </source>
</evidence>
<accession>A0A7K3WRC8</accession>
<protein>
    <recommendedName>
        <fullName evidence="9">tRNA modification GTPase MnmE</fullName>
        <ecNumber evidence="9">3.6.-.-</ecNumber>
    </recommendedName>
</protein>
<feature type="binding site" evidence="9">
    <location>
        <position position="458"/>
    </location>
    <ligand>
        <name>(6S)-5-formyl-5,6,7,8-tetrahydrofolate</name>
        <dbReference type="ChEBI" id="CHEBI:57457"/>
    </ligand>
</feature>
<dbReference type="InterPro" id="IPR005225">
    <property type="entry name" value="Small_GTP-bd"/>
</dbReference>
<evidence type="ECO:0000256" key="4">
    <source>
        <dbReference type="ARBA" id="ARBA00022741"/>
    </source>
</evidence>
<dbReference type="GO" id="GO:0042802">
    <property type="term" value="F:identical protein binding"/>
    <property type="evidence" value="ECO:0007669"/>
    <property type="project" value="UniProtKB-ARBA"/>
</dbReference>
<dbReference type="InterPro" id="IPR025867">
    <property type="entry name" value="MnmE_helical"/>
</dbReference>
<dbReference type="InterPro" id="IPR027368">
    <property type="entry name" value="MnmE_dom2"/>
</dbReference>
<dbReference type="Pfam" id="PF01926">
    <property type="entry name" value="MMR_HSR1"/>
    <property type="match status" value="1"/>
</dbReference>
<dbReference type="NCBIfam" id="NF003661">
    <property type="entry name" value="PRK05291.1-3"/>
    <property type="match status" value="1"/>
</dbReference>
<name>A0A7K3WRC8_9FLAO</name>
<dbReference type="SUPFAM" id="SSF116878">
    <property type="entry name" value="TrmE connector domain"/>
    <property type="match status" value="1"/>
</dbReference>
<keyword evidence="8 9" id="KW-0342">GTP-binding</keyword>
<dbReference type="GO" id="GO:0046872">
    <property type="term" value="F:metal ion binding"/>
    <property type="evidence" value="ECO:0007669"/>
    <property type="project" value="UniProtKB-KW"/>
</dbReference>
<feature type="binding site" evidence="9">
    <location>
        <position position="255"/>
    </location>
    <ligand>
        <name>Mg(2+)</name>
        <dbReference type="ChEBI" id="CHEBI:18420"/>
    </ligand>
</feature>
<dbReference type="Gene3D" id="1.20.120.430">
    <property type="entry name" value="tRNA modification GTPase MnmE domain 2"/>
    <property type="match status" value="1"/>
</dbReference>
<evidence type="ECO:0000256" key="2">
    <source>
        <dbReference type="ARBA" id="ARBA00022694"/>
    </source>
</evidence>
<dbReference type="NCBIfam" id="TIGR00450">
    <property type="entry name" value="mnmE_trmE_thdF"/>
    <property type="match status" value="1"/>
</dbReference>
<feature type="binding site" evidence="9">
    <location>
        <position position="230"/>
    </location>
    <ligand>
        <name>K(+)</name>
        <dbReference type="ChEBI" id="CHEBI:29103"/>
    </ligand>
</feature>
<evidence type="ECO:0000256" key="8">
    <source>
        <dbReference type="ARBA" id="ARBA00023134"/>
    </source>
</evidence>
<dbReference type="InterPro" id="IPR018948">
    <property type="entry name" value="GTP-bd_TrmE_N"/>
</dbReference>
<dbReference type="PANTHER" id="PTHR42714">
    <property type="entry name" value="TRNA MODIFICATION GTPASE GTPBP3"/>
    <property type="match status" value="1"/>
</dbReference>
<dbReference type="EMBL" id="JAAGVY010000009">
    <property type="protein sequence ID" value="NEN23265.1"/>
    <property type="molecule type" value="Genomic_DNA"/>
</dbReference>
<sequence length="458" mass="49484">MLHYNTDDTICALSTPPGMGALAIIRVSGGESFKIMNKVFSKDLSSAQGNTIHFGRITDGDELIDEVLVSVFRAPRSFTGEESVELSCHGSEYIQSRILQLLLSNGCRMAQPGEFSLRAFANGKVDLSQAEAIADLIASSTSAAHKLAMNQMRGGFSKKINALREKLINFASLIELELDFSEEDVEFANRDELTALVSGIDTMVTGLMDSFATGNAIKNGVPVAILGAPNMGKSTLLNALLEDERAIVSHIPGTTRDTIEDEMIIDGVRFRFTDTAGIRETTDEIETIGISRAFEKAGKSAVVIYLFDAATSTTSEIADELENLRQKVGLEVNIILVGNKIDKVEGKTVASGKFENVLYISAKQGTGLTELKTRLLAITKTLSTEGNDIVVSNIRHFEALSKAHEALTSVLAGIDSDITSDFLAMDIRRGLFHLGEITGEITTEDLLGNIFSKFCIGK</sequence>
<dbReference type="GO" id="GO:0030488">
    <property type="term" value="P:tRNA methylation"/>
    <property type="evidence" value="ECO:0007669"/>
    <property type="project" value="TreeGrafter"/>
</dbReference>
<feature type="binding site" evidence="9">
    <location>
        <position position="26"/>
    </location>
    <ligand>
        <name>(6S)-5-formyl-5,6,7,8-tetrahydrofolate</name>
        <dbReference type="ChEBI" id="CHEBI:57457"/>
    </ligand>
</feature>
<organism evidence="12 13">
    <name type="scientific">Cryomorpha ignava</name>
    <dbReference type="NCBI Taxonomy" id="101383"/>
    <lineage>
        <taxon>Bacteria</taxon>
        <taxon>Pseudomonadati</taxon>
        <taxon>Bacteroidota</taxon>
        <taxon>Flavobacteriia</taxon>
        <taxon>Flavobacteriales</taxon>
        <taxon>Cryomorphaceae</taxon>
        <taxon>Cryomorpha</taxon>
    </lineage>
</organism>
<comment type="subunit">
    <text evidence="9">Homodimer. Heterotetramer of two MnmE and two MnmG subunits.</text>
</comment>
<dbReference type="AlphaFoldDB" id="A0A7K3WRC8"/>
<dbReference type="NCBIfam" id="TIGR00231">
    <property type="entry name" value="small_GTP"/>
    <property type="match status" value="1"/>
</dbReference>
<reference evidence="12 13" key="1">
    <citation type="submission" date="2020-02" db="EMBL/GenBank/DDBJ databases">
        <title>Out from the shadows clarifying the taxonomy of the family Cryomorphaceae and related taxa by utilizing the GTDB taxonomic framework.</title>
        <authorList>
            <person name="Bowman J.P."/>
        </authorList>
    </citation>
    <scope>NUCLEOTIDE SEQUENCE [LARGE SCALE GENOMIC DNA]</scope>
    <source>
        <strain evidence="12 13">QSSC 1-22</strain>
    </source>
</reference>
<gene>
    <name evidence="9 12" type="primary">mnmE</name>
    <name evidence="9" type="synonym">trmE</name>
    <name evidence="12" type="ORF">G3O08_07105</name>
</gene>
<dbReference type="InterPro" id="IPR027417">
    <property type="entry name" value="P-loop_NTPase"/>
</dbReference>
<dbReference type="GO" id="GO:0003924">
    <property type="term" value="F:GTPase activity"/>
    <property type="evidence" value="ECO:0007669"/>
    <property type="project" value="UniProtKB-UniRule"/>
</dbReference>
<evidence type="ECO:0000256" key="3">
    <source>
        <dbReference type="ARBA" id="ARBA00022723"/>
    </source>
</evidence>
<comment type="caution">
    <text evidence="9">Lacks conserved residue(s) required for the propagation of feature annotation.</text>
</comment>
<evidence type="ECO:0000256" key="6">
    <source>
        <dbReference type="ARBA" id="ARBA00022842"/>
    </source>
</evidence>
<dbReference type="Proteomes" id="UP000486602">
    <property type="component" value="Unassembled WGS sequence"/>
</dbReference>
<keyword evidence="13" id="KW-1185">Reference proteome</keyword>
<dbReference type="EC" id="3.6.-.-" evidence="9"/>
<feature type="binding site" evidence="9">
    <location>
        <begin position="249"/>
        <end position="255"/>
    </location>
    <ligand>
        <name>GTP</name>
        <dbReference type="ChEBI" id="CHEBI:37565"/>
    </ligand>
</feature>
<feature type="binding site" evidence="9">
    <location>
        <position position="234"/>
    </location>
    <ligand>
        <name>Mg(2+)</name>
        <dbReference type="ChEBI" id="CHEBI:18420"/>
    </ligand>
</feature>
<evidence type="ECO:0000256" key="7">
    <source>
        <dbReference type="ARBA" id="ARBA00022958"/>
    </source>
</evidence>
<dbReference type="PANTHER" id="PTHR42714:SF2">
    <property type="entry name" value="TRNA MODIFICATION GTPASE GTPBP3, MITOCHONDRIAL"/>
    <property type="match status" value="1"/>
</dbReference>
<keyword evidence="4 9" id="KW-0547">Nucleotide-binding</keyword>
<dbReference type="GO" id="GO:0002098">
    <property type="term" value="P:tRNA wobble uridine modification"/>
    <property type="evidence" value="ECO:0007669"/>
    <property type="project" value="TreeGrafter"/>
</dbReference>
<feature type="domain" description="TrmE-type G" evidence="11">
    <location>
        <begin position="220"/>
        <end position="380"/>
    </location>
</feature>
<comment type="function">
    <text evidence="9">Exhibits a very high intrinsic GTPase hydrolysis rate. Involved in the addition of a carboxymethylaminomethyl (cmnm) group at the wobble position (U34) of certain tRNAs, forming tRNA-cmnm(5)s(2)U34.</text>
</comment>
<keyword evidence="6 9" id="KW-0460">Magnesium</keyword>
<feature type="binding site" evidence="9">
    <location>
        <position position="254"/>
    </location>
    <ligand>
        <name>K(+)</name>
        <dbReference type="ChEBI" id="CHEBI:29103"/>
    </ligand>
</feature>
<keyword evidence="9" id="KW-0963">Cytoplasm</keyword>
<evidence type="ECO:0000313" key="13">
    <source>
        <dbReference type="Proteomes" id="UP000486602"/>
    </source>
</evidence>
<dbReference type="RefSeq" id="WP_163284319.1">
    <property type="nucleotide sequence ID" value="NZ_JAAGVY010000009.1"/>
</dbReference>
<feature type="binding site" evidence="9">
    <location>
        <position position="124"/>
    </location>
    <ligand>
        <name>(6S)-5-formyl-5,6,7,8-tetrahydrofolate</name>
        <dbReference type="ChEBI" id="CHEBI:57457"/>
    </ligand>
</feature>
<dbReference type="Pfam" id="PF10396">
    <property type="entry name" value="TrmE_N"/>
    <property type="match status" value="1"/>
</dbReference>
<keyword evidence="7 9" id="KW-0630">Potassium</keyword>
<dbReference type="Gene3D" id="3.30.1360.120">
    <property type="entry name" value="Probable tRNA modification gtpase trme, domain 1"/>
    <property type="match status" value="1"/>
</dbReference>
<dbReference type="Gene3D" id="3.40.50.300">
    <property type="entry name" value="P-loop containing nucleotide triphosphate hydrolases"/>
    <property type="match status" value="1"/>
</dbReference>
<dbReference type="GO" id="GO:0005525">
    <property type="term" value="F:GTP binding"/>
    <property type="evidence" value="ECO:0007669"/>
    <property type="project" value="UniProtKB-UniRule"/>
</dbReference>
<evidence type="ECO:0000256" key="5">
    <source>
        <dbReference type="ARBA" id="ARBA00022801"/>
    </source>
</evidence>
<comment type="similarity">
    <text evidence="1 9 10">Belongs to the TRAFAC class TrmE-Era-EngA-EngB-Septin-like GTPase superfamily. TrmE GTPase family.</text>
</comment>
<dbReference type="FunFam" id="3.30.1360.120:FF:000003">
    <property type="entry name" value="tRNA modification GTPase MnmE"/>
    <property type="match status" value="1"/>
</dbReference>